<comment type="caution">
    <text evidence="2">The sequence shown here is derived from an EMBL/GenBank/DDBJ whole genome shotgun (WGS) entry which is preliminary data.</text>
</comment>
<dbReference type="InterPro" id="IPR036844">
    <property type="entry name" value="Hint_dom_sf"/>
</dbReference>
<evidence type="ECO:0000313" key="3">
    <source>
        <dbReference type="Proteomes" id="UP000019760"/>
    </source>
</evidence>
<dbReference type="InterPro" id="IPR028992">
    <property type="entry name" value="Hedgehog/Intein_dom"/>
</dbReference>
<dbReference type="Gene3D" id="2.170.16.10">
    <property type="entry name" value="Hedgehog/Intein (Hint) domain"/>
    <property type="match status" value="1"/>
</dbReference>
<gene>
    <name evidence="2" type="ORF">Amme_051_003</name>
</gene>
<dbReference type="OrthoDB" id="7284755at2"/>
<reference evidence="2 3" key="2">
    <citation type="journal article" date="2014" name="FEMS Microbiol. Lett.">
        <title>Draft genomic DNA sequence of the facultatively methylotrophic bacterium Acidomonas methanolica type strain MB58.</title>
        <authorList>
            <person name="Higashiura N."/>
            <person name="Hadano H."/>
            <person name="Hirakawa H."/>
            <person name="Matsutani M."/>
            <person name="Takabe S."/>
            <person name="Matsushita K."/>
            <person name="Azuma Y."/>
        </authorList>
    </citation>
    <scope>NUCLEOTIDE SEQUENCE [LARGE SCALE GENOMIC DNA]</scope>
    <source>
        <strain evidence="2 3">MB58</strain>
    </source>
</reference>
<protein>
    <submittedName>
        <fullName evidence="2">Outer membrane protein</fullName>
    </submittedName>
</protein>
<accession>A0A023D4Z6</accession>
<dbReference type="RefSeq" id="WP_042058742.1">
    <property type="nucleotide sequence ID" value="NZ_BAND01000051.1"/>
</dbReference>
<dbReference type="Pfam" id="PF13403">
    <property type="entry name" value="Hint_2"/>
    <property type="match status" value="1"/>
</dbReference>
<dbReference type="SUPFAM" id="SSF51294">
    <property type="entry name" value="Hedgehog/intein (Hint) domain"/>
    <property type="match status" value="1"/>
</dbReference>
<name>A0A023D4Z6_ACIMT</name>
<dbReference type="AlphaFoldDB" id="A0A023D4Z6"/>
<feature type="domain" description="Hedgehog/Intein (Hint)" evidence="1">
    <location>
        <begin position="259"/>
        <end position="400"/>
    </location>
</feature>
<dbReference type="EMBL" id="BAND01000051">
    <property type="protein sequence ID" value="GAJ29187.1"/>
    <property type="molecule type" value="Genomic_DNA"/>
</dbReference>
<evidence type="ECO:0000313" key="2">
    <source>
        <dbReference type="EMBL" id="GAJ29187.1"/>
    </source>
</evidence>
<organism evidence="2 3">
    <name type="scientific">Acidomonas methanolica NBRC 104435</name>
    <dbReference type="NCBI Taxonomy" id="1231351"/>
    <lineage>
        <taxon>Bacteria</taxon>
        <taxon>Pseudomonadati</taxon>
        <taxon>Pseudomonadota</taxon>
        <taxon>Alphaproteobacteria</taxon>
        <taxon>Acetobacterales</taxon>
        <taxon>Acetobacteraceae</taxon>
        <taxon>Acidomonas</taxon>
    </lineage>
</organism>
<reference evidence="3" key="1">
    <citation type="journal article" date="2014" name="FEMS Microbiol. Lett.">
        <title>Draft Genomic DNA Sequence of the Facultatively Methylotrophic Bacterium Acidomonas methanolica type strain MB58.</title>
        <authorList>
            <person name="Higashiura N."/>
            <person name="Hadano H."/>
            <person name="Hirakawa H."/>
            <person name="Matsutani M."/>
            <person name="Takabe S."/>
            <person name="Matsushita K."/>
            <person name="Azuma Y."/>
        </authorList>
    </citation>
    <scope>NUCLEOTIDE SEQUENCE [LARGE SCALE GENOMIC DNA]</scope>
    <source>
        <strain evidence="3">MB58</strain>
    </source>
</reference>
<proteinExistence type="predicted"/>
<dbReference type="Proteomes" id="UP000019760">
    <property type="component" value="Unassembled WGS sequence"/>
</dbReference>
<evidence type="ECO:0000259" key="1">
    <source>
        <dbReference type="Pfam" id="PF13403"/>
    </source>
</evidence>
<sequence length="607" mass="64438">MTSYSNSTVTYNVTPGFLTNNVQIVDNKTGKTIVNTTSNNVVTGSNPDVVLLDVVGMTFVSVPGSTGDISIVVNALSANTFYIGGDTTVSFAASAIASQTFNVYGGDLTFSGGLIASALSGSTINIGYGGSYASGANLLSILSGSTINFTTGGGTLVLNAGGTLIDLSGSTITGYDPSKDTIELQNTIVPISIYNISGSSTSKTITLMGSNGQEVATYTVSLASGVTLENGNYLTQGSSTATNPLKVTYANGNTYIGACFLPGTLIRTPDGDRPIEEMRVGDVVLVCDAQQSDVAISREVIWVGQKSVAVRPDLPDDESGYPVRLLKDAIADGVPYKDMLITAEHCLFFDGKFVPARMLVNGSSIFYDKSITSYDYYHIETQEHSIITADGVLTESYLDTGNRRVFQQSGKVVAFTPSRDLTWDDAGAPLDVSRDFVEPLFRRIEARAAQAGLESRATAPTLTDKANLHLVADTGAIIRQAREHDGRVMFMIPSGVNSVRIVSNASRPCDVIGPFVDDRRSFGVAIGEIMMFESNRTHTVKIHLTEKELDGWNAMEWDDTRWTSGNALLPLGGRLPGGIGLLSMQVKAAGPYILASDEVGEASSRRA</sequence>
<keyword evidence="3" id="KW-1185">Reference proteome</keyword>